<dbReference type="GO" id="GO:0004222">
    <property type="term" value="F:metalloendopeptidase activity"/>
    <property type="evidence" value="ECO:0007669"/>
    <property type="project" value="InterPro"/>
</dbReference>
<sequence length="715" mass="80563">MAEQQNPYWYRVASLRPRLRPHAHLHRQKQRGLIWYVLQDTASGRNFRFTPQAYQFLGLLDGRRSVEDAWLHSRRVLGEEAPEQEDIIRLLSQLHSSDLLDGYQLPDPEEVFTRANKTRKRKRLQQYLSPLALRIPLLDPERFLQKTRPLGRLLFSLPGALIWLAVLLAGGWVVVAEFDALTDNLTDRVLAADNILIILIAFPLLKLVHEFGHAYAVSRWGGEVHEMGVMFLVFMPIPYVDASAASVFRSRWQRAWVSAAGMYVEMFMAALAVIGWSLMEPGMLRSILFNIALIGSVTTLLFNLNPLLRFDGYYILADVIDIPNLGTRANKHFQYLCQRYLLGLEDAVSPAIAKGEAAWFCFFSVASFCYRAVVVSLIALFVAGKFFIIGVLLALLAVTMMVVVPLTKLFWFLLTSSRMHRRGARAYLGAGLAFTVIAAGIFMLPFPLTTYADGVVWVSEDAEVTTSESGFVQAVPHPSGSFVTQGQLVLQLSNQQLEMELMAALARQKALLARYAADRAHDRVRSQLTAIELRHNQTRIDDLRRRWETLSLYGQKSGTLLVGNTRDMPGSFIHKGEVLGFVVSEQSVRIRTLVEQGDAGLLRDRLQGVRVLISDNLQQEYGARMVRQTPAATDQLPSPVLSTQGGGQVVLRPDATEGDARAMNTLFHVELAFEQMPDRPKVGQRVHVKFLLGYEPVGYQLLRRARQLFLSRFQL</sequence>
<reference evidence="2 3" key="1">
    <citation type="submission" date="2017-01" db="EMBL/GenBank/DDBJ databases">
        <authorList>
            <person name="Mah S.A."/>
            <person name="Swanson W.J."/>
            <person name="Moy G.W."/>
            <person name="Vacquier V.D."/>
        </authorList>
    </citation>
    <scope>NUCLEOTIDE SEQUENCE [LARGE SCALE GENOMIC DNA]</scope>
    <source>
        <strain evidence="2 3">DSM 7027</strain>
    </source>
</reference>
<keyword evidence="1" id="KW-0472">Membrane</keyword>
<evidence type="ECO:0000313" key="2">
    <source>
        <dbReference type="EMBL" id="SIQ36966.1"/>
    </source>
</evidence>
<dbReference type="GO" id="GO:0016020">
    <property type="term" value="C:membrane"/>
    <property type="evidence" value="ECO:0007669"/>
    <property type="project" value="InterPro"/>
</dbReference>
<keyword evidence="2" id="KW-0378">Hydrolase</keyword>
<feature type="transmembrane region" description="Helical" evidence="1">
    <location>
        <begin position="255"/>
        <end position="278"/>
    </location>
</feature>
<accession>A0A1N6S7N0</accession>
<dbReference type="STRING" id="49186.SAMN05421647_10472"/>
<dbReference type="InterPro" id="IPR001193">
    <property type="entry name" value="MBTPS2"/>
</dbReference>
<evidence type="ECO:0000313" key="3">
    <source>
        <dbReference type="Proteomes" id="UP000186895"/>
    </source>
</evidence>
<feature type="transmembrane region" description="Helical" evidence="1">
    <location>
        <begin position="153"/>
        <end position="178"/>
    </location>
</feature>
<dbReference type="PANTHER" id="PTHR13325:SF3">
    <property type="entry name" value="MEMBRANE-BOUND TRANSCRIPTION FACTOR SITE-2 PROTEASE"/>
    <property type="match status" value="1"/>
</dbReference>
<dbReference type="GO" id="GO:0005737">
    <property type="term" value="C:cytoplasm"/>
    <property type="evidence" value="ECO:0007669"/>
    <property type="project" value="TreeGrafter"/>
</dbReference>
<dbReference type="EMBL" id="FTMN01000004">
    <property type="protein sequence ID" value="SIQ36966.1"/>
    <property type="molecule type" value="Genomic_DNA"/>
</dbReference>
<dbReference type="SUPFAM" id="SSF111369">
    <property type="entry name" value="HlyD-like secretion proteins"/>
    <property type="match status" value="1"/>
</dbReference>
<feature type="transmembrane region" description="Helical" evidence="1">
    <location>
        <begin position="426"/>
        <end position="446"/>
    </location>
</feature>
<feature type="transmembrane region" description="Helical" evidence="1">
    <location>
        <begin position="190"/>
        <end position="208"/>
    </location>
</feature>
<dbReference type="PANTHER" id="PTHR13325">
    <property type="entry name" value="PROTEASE M50 MEMBRANE-BOUND TRANSCRIPTION FACTOR SITE 2 PROTEASE"/>
    <property type="match status" value="1"/>
</dbReference>
<name>A0A1N6S7N0_9GAMM</name>
<dbReference type="Proteomes" id="UP000186895">
    <property type="component" value="Unassembled WGS sequence"/>
</dbReference>
<evidence type="ECO:0000256" key="1">
    <source>
        <dbReference type="SAM" id="Phobius"/>
    </source>
</evidence>
<keyword evidence="1" id="KW-0812">Transmembrane</keyword>
<keyword evidence="1" id="KW-1133">Transmembrane helix</keyword>
<feature type="transmembrane region" description="Helical" evidence="1">
    <location>
        <begin position="387"/>
        <end position="414"/>
    </location>
</feature>
<protein>
    <submittedName>
        <fullName evidence="2">Putative peptide zinc metalloprotease protein</fullName>
    </submittedName>
</protein>
<feature type="transmembrane region" description="Helical" evidence="1">
    <location>
        <begin position="284"/>
        <end position="304"/>
    </location>
</feature>
<dbReference type="RefSeq" id="WP_076462709.1">
    <property type="nucleotide sequence ID" value="NZ_FTMN01000004.1"/>
</dbReference>
<feature type="transmembrane region" description="Helical" evidence="1">
    <location>
        <begin position="357"/>
        <end position="381"/>
    </location>
</feature>
<keyword evidence="2" id="KW-0482">Metalloprotease</keyword>
<dbReference type="Gene3D" id="1.10.10.1150">
    <property type="entry name" value="Coenzyme PQQ synthesis protein D (PqqD)"/>
    <property type="match status" value="1"/>
</dbReference>
<keyword evidence="3" id="KW-1185">Reference proteome</keyword>
<dbReference type="GO" id="GO:0031293">
    <property type="term" value="P:membrane protein intracellular domain proteolysis"/>
    <property type="evidence" value="ECO:0007669"/>
    <property type="project" value="TreeGrafter"/>
</dbReference>
<keyword evidence="2" id="KW-0645">Protease</keyword>
<gene>
    <name evidence="2" type="ORF">SAMN05421647_10472</name>
</gene>
<feature type="transmembrane region" description="Helical" evidence="1">
    <location>
        <begin position="228"/>
        <end position="248"/>
    </location>
</feature>
<proteinExistence type="predicted"/>
<dbReference type="InterPro" id="IPR041881">
    <property type="entry name" value="PqqD_sf"/>
</dbReference>
<dbReference type="AlphaFoldDB" id="A0A1N6S7N0"/>
<organism evidence="2 3">
    <name type="scientific">Marinobacterium stanieri</name>
    <dbReference type="NCBI Taxonomy" id="49186"/>
    <lineage>
        <taxon>Bacteria</taxon>
        <taxon>Pseudomonadati</taxon>
        <taxon>Pseudomonadota</taxon>
        <taxon>Gammaproteobacteria</taxon>
        <taxon>Oceanospirillales</taxon>
        <taxon>Oceanospirillaceae</taxon>
        <taxon>Marinobacterium</taxon>
    </lineage>
</organism>